<evidence type="ECO:0000313" key="1">
    <source>
        <dbReference type="EMBL" id="VDO52503.1"/>
    </source>
</evidence>
<reference evidence="3" key="1">
    <citation type="submission" date="2017-02" db="UniProtKB">
        <authorList>
            <consortium name="WormBaseParasite"/>
        </authorList>
    </citation>
    <scope>IDENTIFICATION</scope>
</reference>
<dbReference type="Proteomes" id="UP000280834">
    <property type="component" value="Unassembled WGS sequence"/>
</dbReference>
<dbReference type="WBParaSite" id="BTMF_0001714601-mRNA-1">
    <property type="protein sequence ID" value="BTMF_0001714601-mRNA-1"/>
    <property type="gene ID" value="BTMF_0001714601"/>
</dbReference>
<proteinExistence type="predicted"/>
<evidence type="ECO:0000313" key="3">
    <source>
        <dbReference type="WBParaSite" id="BTMF_0001714601-mRNA-1"/>
    </source>
</evidence>
<name>A0A0R3RAT0_9BILA</name>
<evidence type="ECO:0000313" key="2">
    <source>
        <dbReference type="Proteomes" id="UP000280834"/>
    </source>
</evidence>
<reference evidence="1 2" key="2">
    <citation type="submission" date="2018-11" db="EMBL/GenBank/DDBJ databases">
        <authorList>
            <consortium name="Pathogen Informatics"/>
        </authorList>
    </citation>
    <scope>NUCLEOTIDE SEQUENCE [LARGE SCALE GENOMIC DNA]</scope>
</reference>
<sequence length="78" mass="8948">MLEDGDVISPSDEELLKELKTGQTFYLKYLGSVQVFESLTKKKPEVRDNWTRYCSLFNKNNVAESCINVLACKVMILL</sequence>
<protein>
    <submittedName>
        <fullName evidence="3">MIR domain-containing protein</fullName>
    </submittedName>
</protein>
<dbReference type="AlphaFoldDB" id="A0A0R3RAT0"/>
<gene>
    <name evidence="1" type="ORF">BTMF_LOCUS15117</name>
</gene>
<dbReference type="EMBL" id="UZAG01022096">
    <property type="protein sequence ID" value="VDO52503.1"/>
    <property type="molecule type" value="Genomic_DNA"/>
</dbReference>
<organism evidence="3">
    <name type="scientific">Brugia timori</name>
    <dbReference type="NCBI Taxonomy" id="42155"/>
    <lineage>
        <taxon>Eukaryota</taxon>
        <taxon>Metazoa</taxon>
        <taxon>Ecdysozoa</taxon>
        <taxon>Nematoda</taxon>
        <taxon>Chromadorea</taxon>
        <taxon>Rhabditida</taxon>
        <taxon>Spirurina</taxon>
        <taxon>Spiruromorpha</taxon>
        <taxon>Filarioidea</taxon>
        <taxon>Onchocercidae</taxon>
        <taxon>Brugia</taxon>
    </lineage>
</organism>
<keyword evidence="2" id="KW-1185">Reference proteome</keyword>
<dbReference type="STRING" id="42155.A0A0R3RAT0"/>
<accession>A0A0R3RAT0</accession>